<evidence type="ECO:0000256" key="5">
    <source>
        <dbReference type="ARBA" id="ARBA00022989"/>
    </source>
</evidence>
<feature type="repeat" description="TPR" evidence="8">
    <location>
        <begin position="79"/>
        <end position="112"/>
    </location>
</feature>
<dbReference type="PANTHER" id="PTHR46208">
    <property type="entry name" value="MITOCHONDRIAL IMPORT RECEPTOR SUBUNIT TOM70"/>
    <property type="match status" value="1"/>
</dbReference>
<comment type="similarity">
    <text evidence="7">Belongs to the Tom70 family.</text>
</comment>
<dbReference type="EMBL" id="LRFG02000005">
    <property type="protein sequence ID" value="PCO04405.1"/>
    <property type="molecule type" value="Genomic_DNA"/>
</dbReference>
<dbReference type="InterPro" id="IPR011990">
    <property type="entry name" value="TPR-like_helical_dom_sf"/>
</dbReference>
<dbReference type="SUPFAM" id="SSF48452">
    <property type="entry name" value="TPR-like"/>
    <property type="match status" value="1"/>
</dbReference>
<dbReference type="PROSITE" id="PS50005">
    <property type="entry name" value="TPR"/>
    <property type="match status" value="2"/>
</dbReference>
<dbReference type="Pfam" id="PF13432">
    <property type="entry name" value="TPR_16"/>
    <property type="match status" value="1"/>
</dbReference>
<keyword evidence="3" id="KW-0677">Repeat</keyword>
<evidence type="ECO:0000256" key="3">
    <source>
        <dbReference type="ARBA" id="ARBA00022737"/>
    </source>
</evidence>
<evidence type="ECO:0000256" key="2">
    <source>
        <dbReference type="ARBA" id="ARBA00022692"/>
    </source>
</evidence>
<evidence type="ECO:0000256" key="1">
    <source>
        <dbReference type="ARBA" id="ARBA00004167"/>
    </source>
</evidence>
<dbReference type="InterPro" id="IPR019734">
    <property type="entry name" value="TPR_rpt"/>
</dbReference>
<keyword evidence="4 8" id="KW-0802">TPR repeat</keyword>
<comment type="caution">
    <text evidence="9">The sequence shown here is derived from an EMBL/GenBank/DDBJ whole genome shotgun (WGS) entry which is preliminary data.</text>
</comment>
<keyword evidence="5" id="KW-1133">Transmembrane helix</keyword>
<keyword evidence="2" id="KW-0812">Transmembrane</keyword>
<evidence type="ECO:0000256" key="6">
    <source>
        <dbReference type="ARBA" id="ARBA00023136"/>
    </source>
</evidence>
<feature type="repeat" description="TPR" evidence="8">
    <location>
        <begin position="149"/>
        <end position="182"/>
    </location>
</feature>
<evidence type="ECO:0000313" key="10">
    <source>
        <dbReference type="Proteomes" id="UP000218427"/>
    </source>
</evidence>
<gene>
    <name evidence="9" type="ORF">AWR36_013145</name>
</gene>
<reference evidence="9" key="1">
    <citation type="submission" date="2017-08" db="EMBL/GenBank/DDBJ databases">
        <title>Microbulbifer marisrubri sp. nov., a halophilic alphaproteobacterium isolated from marine sediment of the Yellow Sea, China.</title>
        <authorList>
            <person name="Zhang G."/>
            <person name="Xiong Q."/>
        </authorList>
    </citation>
    <scope>NUCLEOTIDE SEQUENCE [LARGE SCALE GENOMIC DNA]</scope>
    <source>
        <strain evidence="9">WRN-8</strain>
    </source>
</reference>
<keyword evidence="10" id="KW-1185">Reference proteome</keyword>
<sequence>MKGDVVLAKSLSLPLAGLLLGVLLSGCVTTGLPERKEIDLDKAVKTHVQLGLRYLQSGENRDIARYHFNKALELGKRNPDAHHGLAMLYQADGELDVAEDHFRKALRYGDDFSMAQTNYGVFLYRQARYEEALEQFEEASQDLTYKRRSYALTNYGRAAVKLGKTEEAEKAFIRALALNDSLPQPLLELAEIKYEAGAYAQAKQYLDLYSDKHRQVPQSLWLGIRIEKIFGNRDKERSYALALRNLYPYSAEALEYKKMMANDG</sequence>
<dbReference type="Gene3D" id="1.25.40.10">
    <property type="entry name" value="Tetratricopeptide repeat domain"/>
    <property type="match status" value="1"/>
</dbReference>
<dbReference type="Proteomes" id="UP000218427">
    <property type="component" value="Unassembled WGS sequence"/>
</dbReference>
<organism evidence="9 10">
    <name type="scientific">Microbulbifer flavimaris</name>
    <dbReference type="NCBI Taxonomy" id="1781068"/>
    <lineage>
        <taxon>Bacteria</taxon>
        <taxon>Pseudomonadati</taxon>
        <taxon>Pseudomonadota</taxon>
        <taxon>Gammaproteobacteria</taxon>
        <taxon>Cellvibrionales</taxon>
        <taxon>Microbulbiferaceae</taxon>
        <taxon>Microbulbifer</taxon>
    </lineage>
</organism>
<proteinExistence type="inferred from homology"/>
<comment type="subcellular location">
    <subcellularLocation>
        <location evidence="1">Membrane</location>
        <topology evidence="1">Single-pass membrane protein</topology>
    </subcellularLocation>
</comment>
<protein>
    <submittedName>
        <fullName evidence="9">Type IV pilus biogenesis/stability protein PilW</fullName>
    </submittedName>
</protein>
<keyword evidence="6" id="KW-0472">Membrane</keyword>
<dbReference type="PANTHER" id="PTHR46208:SF1">
    <property type="entry name" value="MITOCHONDRIAL IMPORT RECEPTOR SUBUNIT TOM70"/>
    <property type="match status" value="1"/>
</dbReference>
<dbReference type="SMART" id="SM00028">
    <property type="entry name" value="TPR"/>
    <property type="match status" value="3"/>
</dbReference>
<dbReference type="PROSITE" id="PS51257">
    <property type="entry name" value="PROKAR_LIPOPROTEIN"/>
    <property type="match status" value="1"/>
</dbReference>
<evidence type="ECO:0000313" key="9">
    <source>
        <dbReference type="EMBL" id="PCO04405.1"/>
    </source>
</evidence>
<name>A0ABX4HXL2_9GAMM</name>
<accession>A0ABX4HXL2</accession>
<evidence type="ECO:0000256" key="8">
    <source>
        <dbReference type="PROSITE-ProRule" id="PRU00339"/>
    </source>
</evidence>
<evidence type="ECO:0000256" key="4">
    <source>
        <dbReference type="ARBA" id="ARBA00022803"/>
    </source>
</evidence>
<evidence type="ECO:0000256" key="7">
    <source>
        <dbReference type="ARBA" id="ARBA00038030"/>
    </source>
</evidence>
<dbReference type="InterPro" id="IPR013360">
    <property type="entry name" value="Pilus_4_PilW"/>
</dbReference>
<dbReference type="Pfam" id="PF13424">
    <property type="entry name" value="TPR_12"/>
    <property type="match status" value="1"/>
</dbReference>
<dbReference type="NCBIfam" id="TIGR02521">
    <property type="entry name" value="type_IV_pilW"/>
    <property type="match status" value="1"/>
</dbReference>